<organism evidence="2 3">
    <name type="scientific">Paenibacillus shirakamiensis</name>
    <dbReference type="NCBI Taxonomy" id="1265935"/>
    <lineage>
        <taxon>Bacteria</taxon>
        <taxon>Bacillati</taxon>
        <taxon>Bacillota</taxon>
        <taxon>Bacilli</taxon>
        <taxon>Bacillales</taxon>
        <taxon>Paenibacillaceae</taxon>
        <taxon>Paenibacillus</taxon>
    </lineage>
</organism>
<gene>
    <name evidence="2" type="ORF">J2Z69_000584</name>
</gene>
<evidence type="ECO:0000313" key="2">
    <source>
        <dbReference type="EMBL" id="MBP1999565.1"/>
    </source>
</evidence>
<dbReference type="Proteomes" id="UP001519288">
    <property type="component" value="Unassembled WGS sequence"/>
</dbReference>
<keyword evidence="1" id="KW-0472">Membrane</keyword>
<proteinExistence type="predicted"/>
<dbReference type="RefSeq" id="WP_209858976.1">
    <property type="nucleotide sequence ID" value="NZ_JAGGLD010000001.1"/>
</dbReference>
<keyword evidence="1" id="KW-1133">Transmembrane helix</keyword>
<evidence type="ECO:0000313" key="3">
    <source>
        <dbReference type="Proteomes" id="UP001519288"/>
    </source>
</evidence>
<sequence length="292" mass="32612">MEKSYRSWGGVSLQLIAALLLILLCIPSKAYAGSEASVSTVVANQLKELDSASEALYRYMQDGDGERAQIEMSKVVQLLVDIPYKGLSSVEGIHALTETVLNTREALARSDHSVEEWRASSSKLRLAIDSLLHKDQALWHQYYRLISNDVDLIIRARAEGSAQEVKSSVQSLNTHYQTIRAAAIIQKDPSLIHQFDSWLSYLQGISTTKKMDAEALKGVLDQGDELVQSLFGKKKTEPVLLPMAGNAHPLRWGLLIGGWIILALMYTGFRNYTTYNEVRSARGMKNTKSWRI</sequence>
<reference evidence="2 3" key="1">
    <citation type="submission" date="2021-03" db="EMBL/GenBank/DDBJ databases">
        <title>Genomic Encyclopedia of Type Strains, Phase IV (KMG-IV): sequencing the most valuable type-strain genomes for metagenomic binning, comparative biology and taxonomic classification.</title>
        <authorList>
            <person name="Goeker M."/>
        </authorList>
    </citation>
    <scope>NUCLEOTIDE SEQUENCE [LARGE SCALE GENOMIC DNA]</scope>
    <source>
        <strain evidence="2 3">DSM 26806</strain>
    </source>
</reference>
<name>A0ABS4JCW7_9BACL</name>
<accession>A0ABS4JCW7</accession>
<keyword evidence="1" id="KW-0812">Transmembrane</keyword>
<evidence type="ECO:0000256" key="1">
    <source>
        <dbReference type="SAM" id="Phobius"/>
    </source>
</evidence>
<protein>
    <submittedName>
        <fullName evidence="2">Sporulation protein YpjB</fullName>
    </submittedName>
</protein>
<keyword evidence="3" id="KW-1185">Reference proteome</keyword>
<dbReference type="EMBL" id="JAGGLD010000001">
    <property type="protein sequence ID" value="MBP1999565.1"/>
    <property type="molecule type" value="Genomic_DNA"/>
</dbReference>
<comment type="caution">
    <text evidence="2">The sequence shown here is derived from an EMBL/GenBank/DDBJ whole genome shotgun (WGS) entry which is preliminary data.</text>
</comment>
<dbReference type="InterPro" id="IPR014231">
    <property type="entry name" value="Spore_YpjB"/>
</dbReference>
<feature type="transmembrane region" description="Helical" evidence="1">
    <location>
        <begin position="250"/>
        <end position="269"/>
    </location>
</feature>
<dbReference type="Pfam" id="PF09577">
    <property type="entry name" value="Spore_YpjB"/>
    <property type="match status" value="1"/>
</dbReference>